<gene>
    <name evidence="4" type="ORF">GCM10009430_48840</name>
</gene>
<feature type="domain" description="Disease resistance R13L4/SHOC-2-like LRR" evidence="3">
    <location>
        <begin position="168"/>
        <end position="275"/>
    </location>
</feature>
<evidence type="ECO:0000256" key="1">
    <source>
        <dbReference type="ARBA" id="ARBA00022614"/>
    </source>
</evidence>
<dbReference type="InterPro" id="IPR003591">
    <property type="entry name" value="Leu-rich_rpt_typical-subtyp"/>
</dbReference>
<name>A0ABN1JAV0_9FLAO</name>
<dbReference type="Pfam" id="PF13855">
    <property type="entry name" value="LRR_8"/>
    <property type="match status" value="1"/>
</dbReference>
<keyword evidence="5" id="KW-1185">Reference proteome</keyword>
<dbReference type="PROSITE" id="PS51450">
    <property type="entry name" value="LRR"/>
    <property type="match status" value="1"/>
</dbReference>
<protein>
    <recommendedName>
        <fullName evidence="3">Disease resistance R13L4/SHOC-2-like LRR domain-containing protein</fullName>
    </recommendedName>
</protein>
<dbReference type="Pfam" id="PF23598">
    <property type="entry name" value="LRR_14"/>
    <property type="match status" value="1"/>
</dbReference>
<dbReference type="InterPro" id="IPR001611">
    <property type="entry name" value="Leu-rich_rpt"/>
</dbReference>
<dbReference type="InterPro" id="IPR032675">
    <property type="entry name" value="LRR_dom_sf"/>
</dbReference>
<dbReference type="SMART" id="SM00369">
    <property type="entry name" value="LRR_TYP"/>
    <property type="match status" value="8"/>
</dbReference>
<proteinExistence type="predicted"/>
<evidence type="ECO:0000259" key="3">
    <source>
        <dbReference type="Pfam" id="PF23598"/>
    </source>
</evidence>
<keyword evidence="1" id="KW-0433">Leucine-rich repeat</keyword>
<dbReference type="Proteomes" id="UP001501758">
    <property type="component" value="Unassembled WGS sequence"/>
</dbReference>
<evidence type="ECO:0000256" key="2">
    <source>
        <dbReference type="ARBA" id="ARBA00022737"/>
    </source>
</evidence>
<reference evidence="4 5" key="1">
    <citation type="journal article" date="2019" name="Int. J. Syst. Evol. Microbiol.">
        <title>The Global Catalogue of Microorganisms (GCM) 10K type strain sequencing project: providing services to taxonomists for standard genome sequencing and annotation.</title>
        <authorList>
            <consortium name="The Broad Institute Genomics Platform"/>
            <consortium name="The Broad Institute Genome Sequencing Center for Infectious Disease"/>
            <person name="Wu L."/>
            <person name="Ma J."/>
        </authorList>
    </citation>
    <scope>NUCLEOTIDE SEQUENCE [LARGE SCALE GENOMIC DNA]</scope>
    <source>
        <strain evidence="4 5">JCM 15974</strain>
    </source>
</reference>
<sequence length="422" mass="46653">MVLSCSKEIDGSDVTLLNSDKEILEFSFLTSENGELETNITANIDQLKNTVSVVLPFGIPIIALKPSIVVSEGATIVQNIDTTFDFSEPIVYSVLAEDGSTKDYTISVRVVTSTAREILTSFFNQNPDNTLGWNLENEDVSTWEGVVVVDDKVVALELNEKGLTVLPPEICDLFYLKTLSLESNSITEIPKQIEDLSNNLRTLNLGANLIEAIPEEFFSLRKLVEFRIYTNQLTEIPVSIESLKELRELSISNNTLEEVPSELFNLTELNVLFMNNIGLTEIPEEITKLSKLTALGVSSNPIGTISEHILSLQSLTSLDMYNTNLTSIPSDIVKLTNLVRLQLSGNMLANIDTSMGDMFHLEYLYLRTNMIEMVPNQLSNLINLKVLDLSENGIVSMPIAVCDLVNTGTEILSDDGVTCSTR</sequence>
<organism evidence="4 5">
    <name type="scientific">Aquimarina litoralis</name>
    <dbReference type="NCBI Taxonomy" id="584605"/>
    <lineage>
        <taxon>Bacteria</taxon>
        <taxon>Pseudomonadati</taxon>
        <taxon>Bacteroidota</taxon>
        <taxon>Flavobacteriia</taxon>
        <taxon>Flavobacteriales</taxon>
        <taxon>Flavobacteriaceae</taxon>
        <taxon>Aquimarina</taxon>
    </lineage>
</organism>
<dbReference type="PANTHER" id="PTHR48051">
    <property type="match status" value="1"/>
</dbReference>
<dbReference type="PANTHER" id="PTHR48051:SF30">
    <property type="entry name" value="NON-SPECIFIC SERINE_THREONINE PROTEIN KINASE"/>
    <property type="match status" value="1"/>
</dbReference>
<keyword evidence="2" id="KW-0677">Repeat</keyword>
<dbReference type="Gene3D" id="2.60.40.2340">
    <property type="match status" value="1"/>
</dbReference>
<evidence type="ECO:0000313" key="5">
    <source>
        <dbReference type="Proteomes" id="UP001501758"/>
    </source>
</evidence>
<dbReference type="InterPro" id="IPR050216">
    <property type="entry name" value="LRR_domain-containing"/>
</dbReference>
<dbReference type="InterPro" id="IPR055414">
    <property type="entry name" value="LRR_R13L4/SHOC2-like"/>
</dbReference>
<accession>A0ABN1JAV0</accession>
<dbReference type="EMBL" id="BAAAGE010000009">
    <property type="protein sequence ID" value="GAA0734060.1"/>
    <property type="molecule type" value="Genomic_DNA"/>
</dbReference>
<comment type="caution">
    <text evidence="4">The sequence shown here is derived from an EMBL/GenBank/DDBJ whole genome shotgun (WGS) entry which is preliminary data.</text>
</comment>
<dbReference type="Gene3D" id="3.80.10.10">
    <property type="entry name" value="Ribonuclease Inhibitor"/>
    <property type="match status" value="3"/>
</dbReference>
<evidence type="ECO:0000313" key="4">
    <source>
        <dbReference type="EMBL" id="GAA0734060.1"/>
    </source>
</evidence>
<dbReference type="SUPFAM" id="SSF52058">
    <property type="entry name" value="L domain-like"/>
    <property type="match status" value="1"/>
</dbReference>